<evidence type="ECO:0000313" key="3">
    <source>
        <dbReference type="Proteomes" id="UP000052978"/>
    </source>
</evidence>
<reference evidence="2 3" key="1">
    <citation type="journal article" date="2013" name="Nat. Commun.">
        <title>Genome analysis reveals insights into physiology and longevity of the Brandt's bat Myotis brandtii.</title>
        <authorList>
            <person name="Seim I."/>
            <person name="Fang X."/>
            <person name="Xiong Z."/>
            <person name="Lobanov A.V."/>
            <person name="Huang Z."/>
            <person name="Ma S."/>
            <person name="Feng Y."/>
            <person name="Turanov A.A."/>
            <person name="Zhu Y."/>
            <person name="Lenz T.L."/>
            <person name="Gerashchenko M.V."/>
            <person name="Fan D."/>
            <person name="Hee Yim S."/>
            <person name="Yao X."/>
            <person name="Jordan D."/>
            <person name="Xiong Y."/>
            <person name="Ma Y."/>
            <person name="Lyapunov A.N."/>
            <person name="Chen G."/>
            <person name="Kulakova O.I."/>
            <person name="Sun Y."/>
            <person name="Lee S.G."/>
            <person name="Bronson R.T."/>
            <person name="Moskalev A.A."/>
            <person name="Sunyaev S.R."/>
            <person name="Zhang G."/>
            <person name="Krogh A."/>
            <person name="Wang J."/>
            <person name="Gladyshev V.N."/>
        </authorList>
    </citation>
    <scope>NUCLEOTIDE SEQUENCE [LARGE SCALE GENOMIC DNA]</scope>
</reference>
<dbReference type="EMBL" id="KE164124">
    <property type="protein sequence ID" value="EPQ15303.1"/>
    <property type="molecule type" value="Genomic_DNA"/>
</dbReference>
<proteinExistence type="predicted"/>
<dbReference type="Proteomes" id="UP000052978">
    <property type="component" value="Unassembled WGS sequence"/>
</dbReference>
<keyword evidence="3" id="KW-1185">Reference proteome</keyword>
<evidence type="ECO:0000256" key="1">
    <source>
        <dbReference type="SAM" id="MobiDB-lite"/>
    </source>
</evidence>
<accession>S7PWE6</accession>
<dbReference type="AlphaFoldDB" id="S7PWE6"/>
<feature type="region of interest" description="Disordered" evidence="1">
    <location>
        <begin position="142"/>
        <end position="172"/>
    </location>
</feature>
<feature type="compositionally biased region" description="Basic and acidic residues" evidence="1">
    <location>
        <begin position="143"/>
        <end position="168"/>
    </location>
</feature>
<evidence type="ECO:0000313" key="2">
    <source>
        <dbReference type="EMBL" id="EPQ15303.1"/>
    </source>
</evidence>
<protein>
    <submittedName>
        <fullName evidence="2">Uncharacterized protein</fullName>
    </submittedName>
</protein>
<organism evidence="2 3">
    <name type="scientific">Myotis brandtii</name>
    <name type="common">Brandt's bat</name>
    <dbReference type="NCBI Taxonomy" id="109478"/>
    <lineage>
        <taxon>Eukaryota</taxon>
        <taxon>Metazoa</taxon>
        <taxon>Chordata</taxon>
        <taxon>Craniata</taxon>
        <taxon>Vertebrata</taxon>
        <taxon>Euteleostomi</taxon>
        <taxon>Mammalia</taxon>
        <taxon>Eutheria</taxon>
        <taxon>Laurasiatheria</taxon>
        <taxon>Chiroptera</taxon>
        <taxon>Yangochiroptera</taxon>
        <taxon>Vespertilionidae</taxon>
        <taxon>Myotis</taxon>
    </lineage>
</organism>
<feature type="compositionally biased region" description="Polar residues" evidence="1">
    <location>
        <begin position="203"/>
        <end position="215"/>
    </location>
</feature>
<feature type="region of interest" description="Disordered" evidence="1">
    <location>
        <begin position="188"/>
        <end position="215"/>
    </location>
</feature>
<feature type="region of interest" description="Disordered" evidence="1">
    <location>
        <begin position="86"/>
        <end position="123"/>
    </location>
</feature>
<gene>
    <name evidence="2" type="ORF">D623_10013223</name>
</gene>
<name>S7PWE6_MYOBR</name>
<sequence length="226" mass="24566">MERTNSTAPSFVMRSHLIHSDSSWTTERGPASRACGAGDAVAGRLIRDFQRAGHHRDHHPAGQCVKGKRSWAEAQEHHAVLRPLTHINTEEGPAGVEAGRGPRPPRVGSASSDGTKAPDAFSDPAFAFSYGQEEKEDGCIQSLKEKPLAVDEPERRSSASRGLEERRGLQVSRRHVTSFRQALDQPQVCRPLHTPPGEDGRGLTQTRPAAEQQQSEALVCGPGVFM</sequence>